<evidence type="ECO:0000313" key="3">
    <source>
        <dbReference type="EMBL" id="ORZ06039.1"/>
    </source>
</evidence>
<keyword evidence="4" id="KW-1185">Reference proteome</keyword>
<dbReference type="Proteomes" id="UP000193560">
    <property type="component" value="Unassembled WGS sequence"/>
</dbReference>
<organism evidence="3 4">
    <name type="scientific">Absidia repens</name>
    <dbReference type="NCBI Taxonomy" id="90262"/>
    <lineage>
        <taxon>Eukaryota</taxon>
        <taxon>Fungi</taxon>
        <taxon>Fungi incertae sedis</taxon>
        <taxon>Mucoromycota</taxon>
        <taxon>Mucoromycotina</taxon>
        <taxon>Mucoromycetes</taxon>
        <taxon>Mucorales</taxon>
        <taxon>Cunninghamellaceae</taxon>
        <taxon>Absidia</taxon>
    </lineage>
</organism>
<comment type="caution">
    <text evidence="3">The sequence shown here is derived from an EMBL/GenBank/DDBJ whole genome shotgun (WGS) entry which is preliminary data.</text>
</comment>
<feature type="transmembrane region" description="Helical" evidence="2">
    <location>
        <begin position="109"/>
        <end position="127"/>
    </location>
</feature>
<accession>A0A1X2HZI8</accession>
<keyword evidence="2" id="KW-0472">Membrane</keyword>
<proteinExistence type="predicted"/>
<evidence type="ECO:0000313" key="4">
    <source>
        <dbReference type="Proteomes" id="UP000193560"/>
    </source>
</evidence>
<gene>
    <name evidence="3" type="ORF">BCR42DRAFT_175227</name>
</gene>
<protein>
    <submittedName>
        <fullName evidence="3">Uncharacterized protein</fullName>
    </submittedName>
</protein>
<keyword evidence="2" id="KW-1133">Transmembrane helix</keyword>
<reference evidence="3 4" key="1">
    <citation type="submission" date="2016-07" db="EMBL/GenBank/DDBJ databases">
        <title>Pervasive Adenine N6-methylation of Active Genes in Fungi.</title>
        <authorList>
            <consortium name="DOE Joint Genome Institute"/>
            <person name="Mondo S.J."/>
            <person name="Dannebaum R.O."/>
            <person name="Kuo R.C."/>
            <person name="Labutti K."/>
            <person name="Haridas S."/>
            <person name="Kuo A."/>
            <person name="Salamov A."/>
            <person name="Ahrendt S.R."/>
            <person name="Lipzen A."/>
            <person name="Sullivan W."/>
            <person name="Andreopoulos W.B."/>
            <person name="Clum A."/>
            <person name="Lindquist E."/>
            <person name="Daum C."/>
            <person name="Ramamoorthy G.K."/>
            <person name="Gryganskyi A."/>
            <person name="Culley D."/>
            <person name="Magnuson J.K."/>
            <person name="James T.Y."/>
            <person name="O'Malley M.A."/>
            <person name="Stajich J.E."/>
            <person name="Spatafora J.W."/>
            <person name="Visel A."/>
            <person name="Grigoriev I.V."/>
        </authorList>
    </citation>
    <scope>NUCLEOTIDE SEQUENCE [LARGE SCALE GENOMIC DNA]</scope>
    <source>
        <strain evidence="3 4">NRRL 1336</strain>
    </source>
</reference>
<feature type="region of interest" description="Disordered" evidence="1">
    <location>
        <begin position="78"/>
        <end position="97"/>
    </location>
</feature>
<name>A0A1X2HZI8_9FUNG</name>
<evidence type="ECO:0000256" key="1">
    <source>
        <dbReference type="SAM" id="MobiDB-lite"/>
    </source>
</evidence>
<dbReference type="AlphaFoldDB" id="A0A1X2HZI8"/>
<keyword evidence="2" id="KW-0812">Transmembrane</keyword>
<dbReference type="EMBL" id="MCGE01000041">
    <property type="protein sequence ID" value="ORZ06039.1"/>
    <property type="molecule type" value="Genomic_DNA"/>
</dbReference>
<evidence type="ECO:0000256" key="2">
    <source>
        <dbReference type="SAM" id="Phobius"/>
    </source>
</evidence>
<sequence length="236" mass="27869">MYYSNENLSILQAVTKSTSHTSTSTTYEQVSPPSPVAPVFEQDKLDNDGEEYSYAIISTDKIDLASFKKEKAKAQRLKRTMEDHVTEDSKDNADTEEKDNIVKSRGIRYYWCIFIIVVLATTCFMFGNGMNQYSSKISNVVEFAKDAWNRGNTLWYWQDYISKDQWNRSKTWIYLEKEAIYSRLLEPLWIQQPQQVQRWLQKCVECSLEWVEKTLQSVGVFLNQCLRFWQRFLDHI</sequence>